<accession>A0A1D9PZ31</accession>
<sequence>MPLTVADIVFNEQASHNFSKTLGEIKRATLSIHNRLRSILEDAEFAESVANAYNRPLMANERCGSWYINPNKKGGSAYFKSTDGHTGVWKFSSRRLNLHLLEIIGDNDGCIIVDSTRRGKRMPDALSKTIPIWCCILNRVFFPSNPTAHKLYAPPQVVSDSEHAQITNLLPQFVQAFQALNLPIETFRSKLRKPIRPIWVTPESQVSNTGDVFEDFHPVICCTVSRRVAGGEVSEGGYIQGAGDDTENWAHGLTPNIFWTNQQQLLETSEEDLPELIETLINHSSSSLLGSNNKLRLVKPTSCLSISTIDTVSSLENNTSTCIIVLLPKITHKDTWYTSPSRMDIGLGSKKVGSKNLRAALKDITSFIIPNLKKLENSQESSTPHQQIIIACESGQDLSIGVALALLCLYFNDDGVLEVRHGGDFPTVINKDFIRRRLSWISTSMPDANPSRATLQSVNSFLMSS</sequence>
<dbReference type="InterPro" id="IPR007306">
    <property type="entry name" value="Rit1"/>
</dbReference>
<dbReference type="EMBL" id="CP017816">
    <property type="protein sequence ID" value="APA07869.1"/>
    <property type="molecule type" value="Genomic_DNA"/>
</dbReference>
<dbReference type="PANTHER" id="PTHR31811">
    <property type="entry name" value="TRNA A64-2'-O-RIBOSYLPHOSPHATE TRANSFERASE"/>
    <property type="match status" value="1"/>
</dbReference>
<reference evidence="4" key="1">
    <citation type="journal article" date="2017" name="Genome Biol. Evol.">
        <title>The complete genome sequence of the phytopathogenic fungus Sclerotinia sclerotiorum reveals insights into the genome architecture of broad host range pathogens.</title>
        <authorList>
            <person name="Derbyshire M."/>
            <person name="Denton-Giles M."/>
            <person name="Hegedus D."/>
            <person name="Seifbarghy S."/>
            <person name="Rollins J."/>
            <person name="van Kan J."/>
            <person name="Seidl M.F."/>
            <person name="Faino L."/>
            <person name="Mbengue M."/>
            <person name="Navaud O."/>
            <person name="Raffaele S."/>
            <person name="Hammond-Kosack K."/>
            <person name="Heard S."/>
            <person name="Oliver R."/>
        </authorList>
    </citation>
    <scope>NUCLEOTIDE SEQUENCE [LARGE SCALE GENOMIC DNA]</scope>
    <source>
        <strain evidence="4">ATCC 18683 / 1980 / Ss-1</strain>
    </source>
</reference>
<dbReference type="Pfam" id="PF17184">
    <property type="entry name" value="Rit1_C"/>
    <property type="match status" value="1"/>
</dbReference>
<dbReference type="AlphaFoldDB" id="A0A1D9PZ31"/>
<protein>
    <recommendedName>
        <fullName evidence="5">Initiator tRNA phosphoribosyl transferase</fullName>
    </recommendedName>
</protein>
<dbReference type="GO" id="GO:0043399">
    <property type="term" value="F:tRNA adenosine(64)-2'-O-ribosylphosphate transferase activity"/>
    <property type="evidence" value="ECO:0007669"/>
    <property type="project" value="InterPro"/>
</dbReference>
<name>A0A1D9PZ31_SCLS1</name>
<dbReference type="InterPro" id="IPR033449">
    <property type="entry name" value="Rit1_N"/>
</dbReference>
<dbReference type="Proteomes" id="UP000177798">
    <property type="component" value="Chromosome 3"/>
</dbReference>
<gene>
    <name evidence="3" type="ORF">sscle_03g026390</name>
</gene>
<evidence type="ECO:0000259" key="2">
    <source>
        <dbReference type="Pfam" id="PF17184"/>
    </source>
</evidence>
<organism evidence="3 4">
    <name type="scientific">Sclerotinia sclerotiorum (strain ATCC 18683 / 1980 / Ss-1)</name>
    <name type="common">White mold</name>
    <name type="synonym">Whetzelinia sclerotiorum</name>
    <dbReference type="NCBI Taxonomy" id="665079"/>
    <lineage>
        <taxon>Eukaryota</taxon>
        <taxon>Fungi</taxon>
        <taxon>Dikarya</taxon>
        <taxon>Ascomycota</taxon>
        <taxon>Pezizomycotina</taxon>
        <taxon>Leotiomycetes</taxon>
        <taxon>Helotiales</taxon>
        <taxon>Sclerotiniaceae</taxon>
        <taxon>Sclerotinia</taxon>
    </lineage>
</organism>
<dbReference type="OrthoDB" id="45256at2759"/>
<evidence type="ECO:0000259" key="1">
    <source>
        <dbReference type="Pfam" id="PF04179"/>
    </source>
</evidence>
<dbReference type="GO" id="GO:0019988">
    <property type="term" value="P:charged-tRNA amino acid modification"/>
    <property type="evidence" value="ECO:0007669"/>
    <property type="project" value="InterPro"/>
</dbReference>
<evidence type="ECO:0000313" key="3">
    <source>
        <dbReference type="EMBL" id="APA07869.1"/>
    </source>
</evidence>
<dbReference type="Pfam" id="PF04179">
    <property type="entry name" value="Init_tRNA_PT"/>
    <property type="match status" value="1"/>
</dbReference>
<dbReference type="VEuPathDB" id="FungiDB:sscle_03g026390"/>
<evidence type="ECO:0008006" key="5">
    <source>
        <dbReference type="Google" id="ProtNLM"/>
    </source>
</evidence>
<feature type="domain" description="Rit1 N-terminal" evidence="2">
    <location>
        <begin position="25"/>
        <end position="281"/>
    </location>
</feature>
<feature type="domain" description="Rit1 DUSP-like" evidence="1">
    <location>
        <begin position="342"/>
        <end position="462"/>
    </location>
</feature>
<proteinExistence type="predicted"/>
<evidence type="ECO:0000313" key="4">
    <source>
        <dbReference type="Proteomes" id="UP000177798"/>
    </source>
</evidence>
<dbReference type="PIRSF" id="PIRSF007747">
    <property type="entry name" value="Ribosyl_Ptfrase"/>
    <property type="match status" value="1"/>
</dbReference>
<dbReference type="PANTHER" id="PTHR31811:SF0">
    <property type="entry name" value="TRNA A64-2'-O-RIBOSYLPHOSPHATE TRANSFERASE"/>
    <property type="match status" value="1"/>
</dbReference>
<dbReference type="InterPro" id="IPR033421">
    <property type="entry name" value="Rit1_DUSP-like"/>
</dbReference>